<keyword evidence="4" id="KW-0547">Nucleotide-binding</keyword>
<dbReference type="PANTHER" id="PTHR45797">
    <property type="entry name" value="RAD54-LIKE"/>
    <property type="match status" value="1"/>
</dbReference>
<feature type="compositionally biased region" description="Basic and acidic residues" evidence="11">
    <location>
        <begin position="29"/>
        <end position="41"/>
    </location>
</feature>
<keyword evidence="8" id="KW-0238">DNA-binding</keyword>
<keyword evidence="9" id="KW-0539">Nucleus</keyword>
<organism evidence="14 15">
    <name type="scientific">Schistosoma mekongi</name>
    <name type="common">Parasitic worm</name>
    <dbReference type="NCBI Taxonomy" id="38744"/>
    <lineage>
        <taxon>Eukaryota</taxon>
        <taxon>Metazoa</taxon>
        <taxon>Spiralia</taxon>
        <taxon>Lophotrochozoa</taxon>
        <taxon>Platyhelminthes</taxon>
        <taxon>Trematoda</taxon>
        <taxon>Digenea</taxon>
        <taxon>Strigeidida</taxon>
        <taxon>Schistosomatoidea</taxon>
        <taxon>Schistosomatidae</taxon>
        <taxon>Schistosoma</taxon>
    </lineage>
</organism>
<feature type="region of interest" description="Disordered" evidence="11">
    <location>
        <begin position="1736"/>
        <end position="1793"/>
    </location>
</feature>
<feature type="domain" description="Helicase C-terminal" evidence="13">
    <location>
        <begin position="1043"/>
        <end position="1196"/>
    </location>
</feature>
<dbReference type="GO" id="GO:0005634">
    <property type="term" value="C:nucleus"/>
    <property type="evidence" value="ECO:0007669"/>
    <property type="project" value="UniProtKB-SubCell"/>
</dbReference>
<feature type="compositionally biased region" description="Low complexity" evidence="11">
    <location>
        <begin position="1854"/>
        <end position="1872"/>
    </location>
</feature>
<evidence type="ECO:0000256" key="11">
    <source>
        <dbReference type="SAM" id="MobiDB-lite"/>
    </source>
</evidence>
<feature type="compositionally biased region" description="Low complexity" evidence="11">
    <location>
        <begin position="853"/>
        <end position="882"/>
    </location>
</feature>
<feature type="compositionally biased region" description="Basic and acidic residues" evidence="11">
    <location>
        <begin position="1"/>
        <end position="18"/>
    </location>
</feature>
<evidence type="ECO:0000313" key="15">
    <source>
        <dbReference type="Proteomes" id="UP001292079"/>
    </source>
</evidence>
<dbReference type="InterPro" id="IPR044574">
    <property type="entry name" value="ARIP4-like"/>
</dbReference>
<feature type="compositionally biased region" description="Low complexity" evidence="11">
    <location>
        <begin position="1882"/>
        <end position="1892"/>
    </location>
</feature>
<dbReference type="Proteomes" id="UP001292079">
    <property type="component" value="Unassembled WGS sequence"/>
</dbReference>
<dbReference type="InterPro" id="IPR036249">
    <property type="entry name" value="Thioredoxin-like_sf"/>
</dbReference>
<dbReference type="Pfam" id="PF00271">
    <property type="entry name" value="Helicase_C"/>
    <property type="match status" value="1"/>
</dbReference>
<dbReference type="SMART" id="SM00490">
    <property type="entry name" value="HELICc"/>
    <property type="match status" value="1"/>
</dbReference>
<dbReference type="PROSITE" id="PS51192">
    <property type="entry name" value="HELICASE_ATP_BIND_1"/>
    <property type="match status" value="1"/>
</dbReference>
<feature type="compositionally biased region" description="Polar residues" evidence="11">
    <location>
        <begin position="1545"/>
        <end position="1569"/>
    </location>
</feature>
<feature type="region of interest" description="Disordered" evidence="11">
    <location>
        <begin position="1625"/>
        <end position="1649"/>
    </location>
</feature>
<dbReference type="InterPro" id="IPR027417">
    <property type="entry name" value="P-loop_NTPase"/>
</dbReference>
<gene>
    <name evidence="14" type="ORF">MN116_004579</name>
</gene>
<dbReference type="InterPro" id="IPR014001">
    <property type="entry name" value="Helicase_ATP-bd"/>
</dbReference>
<evidence type="ECO:0000256" key="9">
    <source>
        <dbReference type="ARBA" id="ARBA00023242"/>
    </source>
</evidence>
<name>A0AAE1ZCZ5_SCHME</name>
<protein>
    <recommendedName>
        <fullName evidence="3">Thioredoxin domain-containing protein 17</fullName>
    </recommendedName>
</protein>
<feature type="compositionally biased region" description="Polar residues" evidence="11">
    <location>
        <begin position="788"/>
        <end position="831"/>
    </location>
</feature>
<dbReference type="InterPro" id="IPR038718">
    <property type="entry name" value="SNF2-like_sf"/>
</dbReference>
<feature type="compositionally biased region" description="Polar residues" evidence="11">
    <location>
        <begin position="1679"/>
        <end position="1696"/>
    </location>
</feature>
<evidence type="ECO:0000256" key="6">
    <source>
        <dbReference type="ARBA" id="ARBA00022806"/>
    </source>
</evidence>
<dbReference type="GO" id="GO:0004386">
    <property type="term" value="F:helicase activity"/>
    <property type="evidence" value="ECO:0007669"/>
    <property type="project" value="UniProtKB-KW"/>
</dbReference>
<keyword evidence="15" id="KW-1185">Reference proteome</keyword>
<keyword evidence="10" id="KW-0175">Coiled coil</keyword>
<dbReference type="InterPro" id="IPR049730">
    <property type="entry name" value="SNF2/RAD54-like_C"/>
</dbReference>
<evidence type="ECO:0000313" key="14">
    <source>
        <dbReference type="EMBL" id="KAK4471478.1"/>
    </source>
</evidence>
<evidence type="ECO:0000259" key="12">
    <source>
        <dbReference type="PROSITE" id="PS51192"/>
    </source>
</evidence>
<dbReference type="EMBL" id="JALJAT010000003">
    <property type="protein sequence ID" value="KAK4471478.1"/>
    <property type="molecule type" value="Genomic_DNA"/>
</dbReference>
<dbReference type="PROSITE" id="PS51194">
    <property type="entry name" value="HELICASE_CTER"/>
    <property type="match status" value="1"/>
</dbReference>
<dbReference type="Gene3D" id="3.40.50.10810">
    <property type="entry name" value="Tandem AAA-ATPase domain"/>
    <property type="match status" value="2"/>
</dbReference>
<feature type="region of interest" description="Disordered" evidence="11">
    <location>
        <begin position="767"/>
        <end position="831"/>
    </location>
</feature>
<dbReference type="GO" id="GO:0005524">
    <property type="term" value="F:ATP binding"/>
    <property type="evidence" value="ECO:0007669"/>
    <property type="project" value="UniProtKB-KW"/>
</dbReference>
<feature type="compositionally biased region" description="Low complexity" evidence="11">
    <location>
        <begin position="1499"/>
        <end position="1521"/>
    </location>
</feature>
<dbReference type="Pfam" id="PF06110">
    <property type="entry name" value="TXD17-like_Trx"/>
    <property type="match status" value="1"/>
</dbReference>
<dbReference type="SMART" id="SM00487">
    <property type="entry name" value="DEXDc"/>
    <property type="match status" value="1"/>
</dbReference>
<dbReference type="Pfam" id="PF00176">
    <property type="entry name" value="SNF2-rel_dom"/>
    <property type="match status" value="2"/>
</dbReference>
<dbReference type="InterPro" id="IPR000330">
    <property type="entry name" value="SNF2_N"/>
</dbReference>
<comment type="subcellular location">
    <subcellularLocation>
        <location evidence="1">Nucleus</location>
    </subcellularLocation>
</comment>
<dbReference type="GO" id="GO:0016887">
    <property type="term" value="F:ATP hydrolysis activity"/>
    <property type="evidence" value="ECO:0007669"/>
    <property type="project" value="InterPro"/>
</dbReference>
<feature type="compositionally biased region" description="Polar residues" evidence="11">
    <location>
        <begin position="1625"/>
        <end position="1644"/>
    </location>
</feature>
<feature type="region of interest" description="Disordered" evidence="11">
    <location>
        <begin position="1663"/>
        <end position="1697"/>
    </location>
</feature>
<feature type="compositionally biased region" description="Basic and acidic residues" evidence="11">
    <location>
        <begin position="49"/>
        <end position="87"/>
    </location>
</feature>
<feature type="coiled-coil region" evidence="10">
    <location>
        <begin position="1927"/>
        <end position="1954"/>
    </location>
</feature>
<evidence type="ECO:0000256" key="5">
    <source>
        <dbReference type="ARBA" id="ARBA00022801"/>
    </source>
</evidence>
<evidence type="ECO:0000256" key="10">
    <source>
        <dbReference type="SAM" id="Coils"/>
    </source>
</evidence>
<dbReference type="InterPro" id="IPR010357">
    <property type="entry name" value="TXNDC17_dom"/>
</dbReference>
<feature type="domain" description="Helicase ATP-binding" evidence="12">
    <location>
        <begin position="318"/>
        <end position="635"/>
    </location>
</feature>
<keyword evidence="5" id="KW-0378">Hydrolase</keyword>
<evidence type="ECO:0000256" key="8">
    <source>
        <dbReference type="ARBA" id="ARBA00023125"/>
    </source>
</evidence>
<evidence type="ECO:0000256" key="4">
    <source>
        <dbReference type="ARBA" id="ARBA00022741"/>
    </source>
</evidence>
<sequence>MSEDHPEQSLKGQFRVEDGELILSDTENQDEKPGDSPDRPNSRKSRRKQTFERRNIKKVREDGLNEEAKAAQKAEMERRQRLVNKDKGDQVKFSNIDFLLNDSSSSPDFLKCSDANFQSEFQETSSFVKKERKYESDADECNSLENGSTADSQLSSVEVVEKGAKHTVSDAFNNGGKQSPSNASCSGNDVDQKRVVSSASASLFGSTWSDLHSFRMGQSQDDAILLGDSDDDQNADSAIIEVSDGEDEPEVEVEAEICEIQDADNLADIDGKIIINTSRDQDEEPEIVLCPQMARVIKPHQVSGIRFLYDNVVESVKRFQTTDGFGCILAHSMGLGKTIQIIGFLDILFRFCQAQRVLVIVPINTIQNWQAEFELWLPTDLSNCASNKKSKFFQRFSMPKSTVESKLPPDFSDHMNSSGDIDPCAPLVDSKETDTNLDGRMLWSSMFENDKNEPQSNGKDMSHESFYGEPNDSEFSFVNSSSCLRPFKLFVVRDTVKTMSQRHEIIQQWFEEGGVLLLGYEMFRLLLNQKRLNPPPMYATKVDVRIPKRRKKDICIDIEKEEKREKMWADFHTALLDPGPQLVICDEGHRIKNSEASISKALKAIKTHRRVVLTGYPLQNNLMEYWCMVDFVRPNYLGTKQEFTNMFQRPIENGQCIDSTPEDRKVMQGRAHVLHDLLSGFVQRRSHAVLKASLPPKTEIVLLIKLSSLQRTLYAAFMRSLGSSGPLGWAQVNTLKTYAMCCKIWNHPDILRRAMEEHKEAMDFDIEETTANNSNTTMSSTSRPPYHRSNSGTSTNNQSESQSWASGDSTSVSSDLITSQISSTPTNNNSTYFASDSPIPLSFMTQNAMFPVSTTGSGTPSNTGQPNNNNNNNNNNSTPNSGYFYTQNYAHQPSVGTYDWAGDQELWGEDFKAGNVEHSGKVLLFLDILKGSVLAGDKLLVFTQSLYTLDLLERILRHLPLPVLSDSDKLEVDPVKPEIPSKDVGKLKVSSSDPSYMIHENDEQKQEDKCYEPMYDYSGIDHFQSTQPNEMMKKEEQANMKDKAKEEMEMEEEEETPKSLHYRLSTRRGCLDEPTVWTRNVHYFRLDGSTNASEREKLINNFNDPKNPAKLFLMSTRAGCLGVNLVGANRVVVFDASWNPCHDCQAVCRVYRYGQVKPCYIYRLVSDNTMEKKIYDRQVTKQGMSDRVVDELNPTQQFTRSQVELLMSFEDKDMATITDDDLEICKDIIESDPILANVLKKHTQWITKRPFTHESLLIDRKDYRLTRVEKRMARQRYEQEKRLSLSYQQAHLFQLQQMQILQQQQQQLLAVGINPALVDTTRFYNSRTPNILSRSTINYRPTYTSGMAALDAMRQVDRQARLRMLQKDLDEARRRCGYSKSDGLNKVTESSDCKVTRIVANTDLFFPSTANSTTTQRKIPKGEVLEVIQTPKAKYLRISRTGDLFIVKTSGTSNSTTVAGGGESNNSSLVDHEISTTCTTTVGTTTATTTITTTIASTTDKQSISNNSTKSNTTTRNLSSNVQPTVTSSIGLTDSTPPTTTYSSLHSQALQKSSYPRNNSDPNVSRFNTLNKSEHNVSNSSVTTFCNTQPFNYSSPSYNQSNTNIFQNSDNLSTYPSKESLFIQPNVSPKRTNSSKEPSFTCNPPNVKDSRQSYNVESSNYQNQMVNRGDNSTKEDRNNNNVSITYPNQSFSSQDPFQAHVQRAAHQAELSWPCLTCGRTVATGCTCRLNLSNMNNTPIRTTVSSSSSPTINDPNVQSSRFRPFTTNSTTHLESYQSEHVNNNKKSFPPTTNNYQSSVSIPYYQAQNVASSSSGSSSSSPSLSSVHRQLQQQQQHQYLRTAEDIARQSALSVAPNNNNSNKNNSNPTNSYPPIYQNPTRIMNSTNNDSNTNNHAQHLNLSGHQANKRNLSNLRTSFDPTVHYQQFQLAAAAKEQQRHQQLLEQQRQQRQQQSQDINFIGERNQQLHHTPAGSTAAPSSINMPIEQLLIQSIDELNNQVEKARQNRRHVFVYFTGSTDMNTGDSWSQDCCKCESILESTIGVTKDSDLFLMVEVGNENEWKDPNNKFRIHPTYQVKELPTLLSLSCLNGEAHVVINRLESKSCLDSTNVQTLFNAN</sequence>
<feature type="compositionally biased region" description="Low complexity" evidence="11">
    <location>
        <begin position="769"/>
        <end position="782"/>
    </location>
</feature>
<evidence type="ECO:0000256" key="1">
    <source>
        <dbReference type="ARBA" id="ARBA00004123"/>
    </source>
</evidence>
<dbReference type="PANTHER" id="PTHR45797:SF1">
    <property type="entry name" value="HELICASE ARIP4"/>
    <property type="match status" value="1"/>
</dbReference>
<feature type="compositionally biased region" description="Low complexity" evidence="11">
    <location>
        <begin position="1533"/>
        <end position="1544"/>
    </location>
</feature>
<reference evidence="14" key="1">
    <citation type="submission" date="2022-04" db="EMBL/GenBank/DDBJ databases">
        <authorList>
            <person name="Xu L."/>
            <person name="Lv Z."/>
        </authorList>
    </citation>
    <scope>NUCLEOTIDE SEQUENCE</scope>
    <source>
        <strain evidence="14">LV_2022a</strain>
    </source>
</reference>
<keyword evidence="7" id="KW-0067">ATP-binding</keyword>
<dbReference type="Gene3D" id="3.40.30.10">
    <property type="entry name" value="Glutaredoxin"/>
    <property type="match status" value="1"/>
</dbReference>
<reference evidence="14" key="2">
    <citation type="journal article" date="2023" name="Infect Dis Poverty">
        <title>Chromosome-scale genome of the human blood fluke Schistosoma mekongi and its implications for public health.</title>
        <authorList>
            <person name="Zhou M."/>
            <person name="Xu L."/>
            <person name="Xu D."/>
            <person name="Chen W."/>
            <person name="Khan J."/>
            <person name="Hu Y."/>
            <person name="Huang H."/>
            <person name="Wei H."/>
            <person name="Zhang Y."/>
            <person name="Chusongsang P."/>
            <person name="Tanasarnprasert K."/>
            <person name="Hu X."/>
            <person name="Limpanont Y."/>
            <person name="Lv Z."/>
        </authorList>
    </citation>
    <scope>NUCLEOTIDE SEQUENCE</scope>
    <source>
        <strain evidence="14">LV_2022a</strain>
    </source>
</reference>
<evidence type="ECO:0000256" key="3">
    <source>
        <dbReference type="ARBA" id="ARBA00016949"/>
    </source>
</evidence>
<dbReference type="InterPro" id="IPR001650">
    <property type="entry name" value="Helicase_C-like"/>
</dbReference>
<dbReference type="SUPFAM" id="SSF52833">
    <property type="entry name" value="Thioredoxin-like"/>
    <property type="match status" value="1"/>
</dbReference>
<dbReference type="GO" id="GO:0003677">
    <property type="term" value="F:DNA binding"/>
    <property type="evidence" value="ECO:0007669"/>
    <property type="project" value="UniProtKB-KW"/>
</dbReference>
<dbReference type="Gene3D" id="3.40.50.300">
    <property type="entry name" value="P-loop containing nucleotide triphosphate hydrolases"/>
    <property type="match status" value="1"/>
</dbReference>
<feature type="compositionally biased region" description="Polar residues" evidence="11">
    <location>
        <begin position="1522"/>
        <end position="1532"/>
    </location>
</feature>
<evidence type="ECO:0000259" key="13">
    <source>
        <dbReference type="PROSITE" id="PS51194"/>
    </source>
</evidence>
<comment type="similarity">
    <text evidence="2">Belongs to the SNF2/RAD54 helicase family.</text>
</comment>
<feature type="compositionally biased region" description="Low complexity" evidence="11">
    <location>
        <begin position="1810"/>
        <end position="1838"/>
    </location>
</feature>
<feature type="region of interest" description="Disordered" evidence="11">
    <location>
        <begin position="1809"/>
        <end position="1838"/>
    </location>
</feature>
<feature type="region of interest" description="Disordered" evidence="11">
    <location>
        <begin position="1852"/>
        <end position="1895"/>
    </location>
</feature>
<comment type="caution">
    <text evidence="14">The sequence shown here is derived from an EMBL/GenBank/DDBJ whole genome shotgun (WGS) entry which is preliminary data.</text>
</comment>
<feature type="region of interest" description="Disordered" evidence="11">
    <location>
        <begin position="1499"/>
        <end position="1569"/>
    </location>
</feature>
<feature type="region of interest" description="Disordered" evidence="11">
    <location>
        <begin position="850"/>
        <end position="883"/>
    </location>
</feature>
<accession>A0AAE1ZCZ5</accession>
<feature type="region of interest" description="Disordered" evidence="11">
    <location>
        <begin position="1"/>
        <end position="87"/>
    </location>
</feature>
<proteinExistence type="inferred from homology"/>
<keyword evidence="6" id="KW-0347">Helicase</keyword>
<dbReference type="SUPFAM" id="SSF52540">
    <property type="entry name" value="P-loop containing nucleoside triphosphate hydrolases"/>
    <property type="match status" value="3"/>
</dbReference>
<evidence type="ECO:0000256" key="7">
    <source>
        <dbReference type="ARBA" id="ARBA00022840"/>
    </source>
</evidence>
<evidence type="ECO:0000256" key="2">
    <source>
        <dbReference type="ARBA" id="ARBA00007025"/>
    </source>
</evidence>
<dbReference type="CDD" id="cd18793">
    <property type="entry name" value="SF2_C_SNF"/>
    <property type="match status" value="1"/>
</dbReference>